<dbReference type="GO" id="GO:0009097">
    <property type="term" value="P:isoleucine biosynthetic process"/>
    <property type="evidence" value="ECO:0007669"/>
    <property type="project" value="TreeGrafter"/>
</dbReference>
<dbReference type="InterPro" id="IPR029061">
    <property type="entry name" value="THDP-binding"/>
</dbReference>
<reference evidence="8" key="1">
    <citation type="submission" date="2009-11" db="EMBL/GenBank/DDBJ databases">
        <title>The complete chromosome 1 of Sphaerobacter thermophilus DSM 20745.</title>
        <authorList>
            <person name="Lucas S."/>
            <person name="Copeland A."/>
            <person name="Lapidus A."/>
            <person name="Glavina del Rio T."/>
            <person name="Dalin E."/>
            <person name="Tice H."/>
            <person name="Bruce D."/>
            <person name="Goodwin L."/>
            <person name="Pitluck S."/>
            <person name="Kyrpides N."/>
            <person name="Mavromatis K."/>
            <person name="Ivanova N."/>
            <person name="Mikhailova N."/>
            <person name="LaButti K.M."/>
            <person name="Clum A."/>
            <person name="Sun H.I."/>
            <person name="Brettin T."/>
            <person name="Detter J.C."/>
            <person name="Han C."/>
            <person name="Larimer F."/>
            <person name="Land M."/>
            <person name="Hauser L."/>
            <person name="Markowitz V."/>
            <person name="Cheng J.F."/>
            <person name="Hugenholtz P."/>
            <person name="Woyke T."/>
            <person name="Wu D."/>
            <person name="Steenblock K."/>
            <person name="Schneider S."/>
            <person name="Pukall R."/>
            <person name="Goeker M."/>
            <person name="Klenk H.P."/>
            <person name="Eisen J.A."/>
        </authorList>
    </citation>
    <scope>NUCLEOTIDE SEQUENCE [LARGE SCALE GENOMIC DNA]</scope>
    <source>
        <strain evidence="8">ATCC 49802 / DSM 20745 / S 6022</strain>
    </source>
</reference>
<dbReference type="Pfam" id="PF00205">
    <property type="entry name" value="TPP_enzyme_M"/>
    <property type="match status" value="1"/>
</dbReference>
<evidence type="ECO:0000259" key="6">
    <source>
        <dbReference type="Pfam" id="PF02776"/>
    </source>
</evidence>
<dbReference type="EMBL" id="CP001823">
    <property type="protein sequence ID" value="ACZ39484.1"/>
    <property type="molecule type" value="Genomic_DNA"/>
</dbReference>
<accession>D1C5T2</accession>
<dbReference type="AlphaFoldDB" id="D1C5T2"/>
<dbReference type="Gene3D" id="3.40.50.970">
    <property type="match status" value="2"/>
</dbReference>
<dbReference type="InParanoid" id="D1C5T2"/>
<dbReference type="SUPFAM" id="SSF52467">
    <property type="entry name" value="DHS-like NAD/FAD-binding domain"/>
    <property type="match status" value="1"/>
</dbReference>
<dbReference type="InterPro" id="IPR045229">
    <property type="entry name" value="TPP_enz"/>
</dbReference>
<keyword evidence="8" id="KW-1185">Reference proteome</keyword>
<dbReference type="Pfam" id="PF02775">
    <property type="entry name" value="TPP_enzyme_C"/>
    <property type="match status" value="1"/>
</dbReference>
<keyword evidence="2 3" id="KW-0786">Thiamine pyrophosphate</keyword>
<evidence type="ECO:0000259" key="4">
    <source>
        <dbReference type="Pfam" id="PF00205"/>
    </source>
</evidence>
<dbReference type="GO" id="GO:0005948">
    <property type="term" value="C:acetolactate synthase complex"/>
    <property type="evidence" value="ECO:0007669"/>
    <property type="project" value="TreeGrafter"/>
</dbReference>
<dbReference type="InterPro" id="IPR011766">
    <property type="entry name" value="TPP_enzyme_TPP-bd"/>
</dbReference>
<evidence type="ECO:0000259" key="5">
    <source>
        <dbReference type="Pfam" id="PF02775"/>
    </source>
</evidence>
<dbReference type="HOGENOM" id="CLU_013748_3_1_0"/>
<dbReference type="InterPro" id="IPR012001">
    <property type="entry name" value="Thiamin_PyroP_enz_TPP-bd_dom"/>
</dbReference>
<dbReference type="InterPro" id="IPR012000">
    <property type="entry name" value="Thiamin_PyroP_enz_cen_dom"/>
</dbReference>
<dbReference type="NCBIfam" id="NF006122">
    <property type="entry name" value="PRK08266.1"/>
    <property type="match status" value="1"/>
</dbReference>
<dbReference type="GO" id="GO:0009099">
    <property type="term" value="P:L-valine biosynthetic process"/>
    <property type="evidence" value="ECO:0007669"/>
    <property type="project" value="TreeGrafter"/>
</dbReference>
<dbReference type="STRING" id="479434.Sthe_2054"/>
<evidence type="ECO:0000313" key="7">
    <source>
        <dbReference type="EMBL" id="ACZ39484.1"/>
    </source>
</evidence>
<comment type="similarity">
    <text evidence="1 3">Belongs to the TPP enzyme family.</text>
</comment>
<dbReference type="eggNOG" id="COG0028">
    <property type="taxonomic scope" value="Bacteria"/>
</dbReference>
<dbReference type="GO" id="GO:0030976">
    <property type="term" value="F:thiamine pyrophosphate binding"/>
    <property type="evidence" value="ECO:0007669"/>
    <property type="project" value="InterPro"/>
</dbReference>
<protein>
    <submittedName>
        <fullName evidence="7">Thiamine pyrophosphate protein domain protein TPP-binding protein</fullName>
    </submittedName>
</protein>
<dbReference type="OrthoDB" id="4494979at2"/>
<dbReference type="PANTHER" id="PTHR18968:SF167">
    <property type="entry name" value="ACETOLACTATE SYNTHASE LARGE SUBUNIT ILVB2-RELATED"/>
    <property type="match status" value="1"/>
</dbReference>
<dbReference type="SUPFAM" id="SSF52518">
    <property type="entry name" value="Thiamin diphosphate-binding fold (THDP-binding)"/>
    <property type="match status" value="2"/>
</dbReference>
<dbReference type="Proteomes" id="UP000002027">
    <property type="component" value="Chromosome 1"/>
</dbReference>
<dbReference type="KEGG" id="sti:Sthe_2054"/>
<proteinExistence type="inferred from homology"/>
<feature type="domain" description="Thiamine pyrophosphate enzyme N-terminal TPP-binding" evidence="6">
    <location>
        <begin position="4"/>
        <end position="122"/>
    </location>
</feature>
<dbReference type="PROSITE" id="PS00187">
    <property type="entry name" value="TPP_ENZYMES"/>
    <property type="match status" value="1"/>
</dbReference>
<dbReference type="GO" id="GO:0050660">
    <property type="term" value="F:flavin adenine dinucleotide binding"/>
    <property type="evidence" value="ECO:0007669"/>
    <property type="project" value="TreeGrafter"/>
</dbReference>
<feature type="domain" description="Thiamine pyrophosphate enzyme TPP-binding" evidence="5">
    <location>
        <begin position="381"/>
        <end position="525"/>
    </location>
</feature>
<evidence type="ECO:0000313" key="8">
    <source>
        <dbReference type="Proteomes" id="UP000002027"/>
    </source>
</evidence>
<feature type="domain" description="Thiamine pyrophosphate enzyme central" evidence="4">
    <location>
        <begin position="195"/>
        <end position="323"/>
    </location>
</feature>
<gene>
    <name evidence="7" type="ordered locus">Sthe_2054</name>
</gene>
<dbReference type="InterPro" id="IPR029035">
    <property type="entry name" value="DHS-like_NAD/FAD-binding_dom"/>
</dbReference>
<sequence length="543" mass="57974">MAQMTGGEALAAALVAHEVAVVFGLPGVQLDWAFDALYAVQDRIRVIHTRHEQATSYMADGYARTTGRPGVCLVVPGPGLLNAASGLATAYACSSPVLCLAGQIASDLIDRGRGVLHEVPRQLELAGSFTKWAARALAPGEVPGLVATAFEQLASGRPRPVLIEVPPDILQAVGDVGPIERGAAPARPSGDPDLLEAAAKALGEAKQPVIFVGGGILRAEAWEELRELAEMLQAPVVMSANGKGAISARHYLAQNMVAGRELLPQADVVFVAGTRFVQPATSTWGPRPDQTVIQMDIDPEEIGRNTPVAVGIAADLKAGLAELVNRVPRHNRKRPSREEELTALKERIDDLLFELQPQASYAQVIREELPDDGILVNESTQVGYWSNLGFPVYEPNTFLTSGYQGTLGYGFATSLGAQVGNPGKRVVSINGDGGFMYNVQELSTAVRHGINLVTIVFNDNAYGNVRRIQKENFGGRTIASDLLNPDFVKLAESFGVEGRRAEGPEGLRAALRDALASDHPTLIEVPVGEMPSIWPIVFAGRRD</sequence>
<name>D1C5T2_SPHTD</name>
<dbReference type="GO" id="GO:0003984">
    <property type="term" value="F:acetolactate synthase activity"/>
    <property type="evidence" value="ECO:0007669"/>
    <property type="project" value="TreeGrafter"/>
</dbReference>
<dbReference type="GO" id="GO:0000287">
    <property type="term" value="F:magnesium ion binding"/>
    <property type="evidence" value="ECO:0007669"/>
    <property type="project" value="InterPro"/>
</dbReference>
<evidence type="ECO:0000256" key="2">
    <source>
        <dbReference type="ARBA" id="ARBA00023052"/>
    </source>
</evidence>
<reference evidence="7 8" key="2">
    <citation type="journal article" date="2010" name="Stand. Genomic Sci.">
        <title>Complete genome sequence of Desulfohalobium retbaense type strain (HR(100)).</title>
        <authorList>
            <person name="Spring S."/>
            <person name="Nolan M."/>
            <person name="Lapidus A."/>
            <person name="Glavina Del Rio T."/>
            <person name="Copeland A."/>
            <person name="Tice H."/>
            <person name="Cheng J.F."/>
            <person name="Lucas S."/>
            <person name="Land M."/>
            <person name="Chen F."/>
            <person name="Bruce D."/>
            <person name="Goodwin L."/>
            <person name="Pitluck S."/>
            <person name="Ivanova N."/>
            <person name="Mavromatis K."/>
            <person name="Mikhailova N."/>
            <person name="Pati A."/>
            <person name="Chen A."/>
            <person name="Palaniappan K."/>
            <person name="Hauser L."/>
            <person name="Chang Y.J."/>
            <person name="Jeffries C.D."/>
            <person name="Munk C."/>
            <person name="Kiss H."/>
            <person name="Chain P."/>
            <person name="Han C."/>
            <person name="Brettin T."/>
            <person name="Detter J.C."/>
            <person name="Schuler E."/>
            <person name="Goker M."/>
            <person name="Rohde M."/>
            <person name="Bristow J."/>
            <person name="Eisen J.A."/>
            <person name="Markowitz V."/>
            <person name="Hugenholtz P."/>
            <person name="Kyrpides N.C."/>
            <person name="Klenk H.P."/>
        </authorList>
    </citation>
    <scope>NUCLEOTIDE SEQUENCE [LARGE SCALE GENOMIC DNA]</scope>
    <source>
        <strain evidence="8">ATCC 49802 / DSM 20745 / S 6022</strain>
    </source>
</reference>
<evidence type="ECO:0000256" key="1">
    <source>
        <dbReference type="ARBA" id="ARBA00007812"/>
    </source>
</evidence>
<organism evidence="7 8">
    <name type="scientific">Sphaerobacter thermophilus (strain ATCC 49802 / DSM 20745 / KCCM 41009 / NCIMB 13125 / S 6022)</name>
    <dbReference type="NCBI Taxonomy" id="479434"/>
    <lineage>
        <taxon>Bacteria</taxon>
        <taxon>Pseudomonadati</taxon>
        <taxon>Thermomicrobiota</taxon>
        <taxon>Thermomicrobia</taxon>
        <taxon>Sphaerobacterales</taxon>
        <taxon>Sphaerobacterineae</taxon>
        <taxon>Sphaerobacteraceae</taxon>
        <taxon>Sphaerobacter</taxon>
    </lineage>
</organism>
<dbReference type="PANTHER" id="PTHR18968">
    <property type="entry name" value="THIAMINE PYROPHOSPHATE ENZYMES"/>
    <property type="match status" value="1"/>
</dbReference>
<dbReference type="Gene3D" id="3.40.50.1220">
    <property type="entry name" value="TPP-binding domain"/>
    <property type="match status" value="1"/>
</dbReference>
<dbReference type="CDD" id="cd07035">
    <property type="entry name" value="TPP_PYR_POX_like"/>
    <property type="match status" value="1"/>
</dbReference>
<evidence type="ECO:0000256" key="3">
    <source>
        <dbReference type="RuleBase" id="RU362132"/>
    </source>
</evidence>
<dbReference type="InterPro" id="IPR000399">
    <property type="entry name" value="TPP-bd_CS"/>
</dbReference>
<dbReference type="Pfam" id="PF02776">
    <property type="entry name" value="TPP_enzyme_N"/>
    <property type="match status" value="1"/>
</dbReference>